<dbReference type="OrthoDB" id="1418027at2"/>
<protein>
    <recommendedName>
        <fullName evidence="2">Secretion system C-terminal sorting domain-containing protein</fullName>
    </recommendedName>
</protein>
<keyword evidence="1" id="KW-0732">Signal</keyword>
<gene>
    <name evidence="3" type="ORF">C4S77_07765</name>
</gene>
<accession>A0A2S8AAR2</accession>
<dbReference type="Proteomes" id="UP000238042">
    <property type="component" value="Unassembled WGS sequence"/>
</dbReference>
<proteinExistence type="predicted"/>
<evidence type="ECO:0000256" key="1">
    <source>
        <dbReference type="ARBA" id="ARBA00022729"/>
    </source>
</evidence>
<comment type="caution">
    <text evidence="3">The sequence shown here is derived from an EMBL/GenBank/DDBJ whole genome shotgun (WGS) entry which is preliminary data.</text>
</comment>
<feature type="domain" description="Secretion system C-terminal sorting" evidence="2">
    <location>
        <begin position="198"/>
        <end position="244"/>
    </location>
</feature>
<dbReference type="Pfam" id="PF18962">
    <property type="entry name" value="Por_Secre_tail"/>
    <property type="match status" value="1"/>
</dbReference>
<keyword evidence="4" id="KW-1185">Reference proteome</keyword>
<dbReference type="InterPro" id="IPR026444">
    <property type="entry name" value="Secre_tail"/>
</dbReference>
<sequence length="251" mass="28911">MLVPYIVQQNGEKNIVKRAPSSPWIDRLPLTIQYKTNTKKYIPSEEFQVTSYMQLNIKENGSNMVNKIFQVDMEKNFMVSMPTSNQEISKIGLFYSNGDFYTNITTSRKGAVYTCKIPNTVQDGTYVIMPYTEENKEIKVIERTNDKYYMDRLPLVVLEEDIWEEDSSLASLSQKNGENLIPYVKDNTLYIKGLIYPATISIYNLNGNKLKSQKNITQDTGLTIYNLKTGVYIIQLISEQGKVKSLKFIKE</sequence>
<dbReference type="NCBIfam" id="TIGR04183">
    <property type="entry name" value="Por_Secre_tail"/>
    <property type="match status" value="1"/>
</dbReference>
<evidence type="ECO:0000313" key="3">
    <source>
        <dbReference type="EMBL" id="PQL91688.1"/>
    </source>
</evidence>
<name>A0A2S8AAR2_9FLAO</name>
<dbReference type="AlphaFoldDB" id="A0A2S8AAR2"/>
<evidence type="ECO:0000313" key="4">
    <source>
        <dbReference type="Proteomes" id="UP000238042"/>
    </source>
</evidence>
<dbReference type="EMBL" id="PSZM01000040">
    <property type="protein sequence ID" value="PQL91688.1"/>
    <property type="molecule type" value="Genomic_DNA"/>
</dbReference>
<dbReference type="RefSeq" id="WP_105247060.1">
    <property type="nucleotide sequence ID" value="NZ_PSZM01000040.1"/>
</dbReference>
<organism evidence="3 4">
    <name type="scientific">Apibacter adventoris</name>
    <dbReference type="NCBI Taxonomy" id="1679466"/>
    <lineage>
        <taxon>Bacteria</taxon>
        <taxon>Pseudomonadati</taxon>
        <taxon>Bacteroidota</taxon>
        <taxon>Flavobacteriia</taxon>
        <taxon>Flavobacteriales</taxon>
        <taxon>Weeksellaceae</taxon>
        <taxon>Apibacter</taxon>
    </lineage>
</organism>
<evidence type="ECO:0000259" key="2">
    <source>
        <dbReference type="Pfam" id="PF18962"/>
    </source>
</evidence>
<reference evidence="3 4" key="1">
    <citation type="submission" date="2018-02" db="EMBL/GenBank/DDBJ databases">
        <title>Genome sequences of Apibacter spp., gut symbionts of Asian honey bees.</title>
        <authorList>
            <person name="Kwong W.K."/>
            <person name="Steele M.I."/>
            <person name="Moran N.A."/>
        </authorList>
    </citation>
    <scope>NUCLEOTIDE SEQUENCE [LARGE SCALE GENOMIC DNA]</scope>
    <source>
        <strain evidence="4">wkB301</strain>
    </source>
</reference>